<evidence type="ECO:0000313" key="1">
    <source>
        <dbReference type="EMBL" id="MBZ5711676.1"/>
    </source>
</evidence>
<comment type="caution">
    <text evidence="1">The sequence shown here is derived from an EMBL/GenBank/DDBJ whole genome shotgun (WGS) entry which is preliminary data.</text>
</comment>
<organism evidence="1 2">
    <name type="scientific">Nannocystis pusilla</name>
    <dbReference type="NCBI Taxonomy" id="889268"/>
    <lineage>
        <taxon>Bacteria</taxon>
        <taxon>Pseudomonadati</taxon>
        <taxon>Myxococcota</taxon>
        <taxon>Polyangia</taxon>
        <taxon>Nannocystales</taxon>
        <taxon>Nannocystaceae</taxon>
        <taxon>Nannocystis</taxon>
    </lineage>
</organism>
<dbReference type="SUPFAM" id="SSF82771">
    <property type="entry name" value="GIY-YIG endonuclease"/>
    <property type="match status" value="1"/>
</dbReference>
<protein>
    <submittedName>
        <fullName evidence="1">GIY-YIG nuclease family protein</fullName>
    </submittedName>
</protein>
<dbReference type="EMBL" id="JAIRAU010000027">
    <property type="protein sequence ID" value="MBZ5711676.1"/>
    <property type="molecule type" value="Genomic_DNA"/>
</dbReference>
<dbReference type="RefSeq" id="WP_224193437.1">
    <property type="nucleotide sequence ID" value="NZ_JAIRAU010000027.1"/>
</dbReference>
<proteinExistence type="predicted"/>
<dbReference type="InterPro" id="IPR035901">
    <property type="entry name" value="GIY-YIG_endonuc_sf"/>
</dbReference>
<reference evidence="1" key="1">
    <citation type="submission" date="2021-08" db="EMBL/GenBank/DDBJ databases">
        <authorList>
            <person name="Stevens D.C."/>
        </authorList>
    </citation>
    <scope>NUCLEOTIDE SEQUENCE</scope>
    <source>
        <strain evidence="1">DSM 53165</strain>
    </source>
</reference>
<keyword evidence="2" id="KW-1185">Reference proteome</keyword>
<sequence length="128" mass="14846">MTSATPHRTRADHKRQYREQPRRAGVYLIRNTVSGKVLLGSSMNLHGPLNRHRFMLDIGGHPNRALQEDWRRLGPDAFEFAIADIVTPQDEEAGPHEDELWLLEQVWIERTSPFGERGYNLHPRIRDA</sequence>
<accession>A0ABS7TUC6</accession>
<dbReference type="Gene3D" id="3.40.1440.10">
    <property type="entry name" value="GIY-YIG endonuclease"/>
    <property type="match status" value="1"/>
</dbReference>
<name>A0ABS7TUC6_9BACT</name>
<gene>
    <name evidence="1" type="ORF">K7C98_20745</name>
</gene>
<evidence type="ECO:0000313" key="2">
    <source>
        <dbReference type="Proteomes" id="UP001139031"/>
    </source>
</evidence>
<dbReference type="Proteomes" id="UP001139031">
    <property type="component" value="Unassembled WGS sequence"/>
</dbReference>
<dbReference type="CDD" id="cd10451">
    <property type="entry name" value="GIY-YIG_LuxR_like"/>
    <property type="match status" value="1"/>
</dbReference>